<evidence type="ECO:0000313" key="4">
    <source>
        <dbReference type="EMBL" id="KAJ1346600.1"/>
    </source>
</evidence>
<dbReference type="GO" id="GO:0003743">
    <property type="term" value="F:translation initiation factor activity"/>
    <property type="evidence" value="ECO:0007669"/>
    <property type="project" value="InterPro"/>
</dbReference>
<protein>
    <recommendedName>
        <fullName evidence="3">SUI1 domain-containing protein</fullName>
    </recommendedName>
</protein>
<gene>
    <name evidence="4" type="ORF">KIN20_001451</name>
</gene>
<keyword evidence="2" id="KW-0648">Protein biosynthesis</keyword>
<reference evidence="4" key="1">
    <citation type="submission" date="2021-06" db="EMBL/GenBank/DDBJ databases">
        <title>Parelaphostrongylus tenuis whole genome reference sequence.</title>
        <authorList>
            <person name="Garwood T.J."/>
            <person name="Larsen P.A."/>
            <person name="Fountain-Jones N.M."/>
            <person name="Garbe J.R."/>
            <person name="Macchietto M.G."/>
            <person name="Kania S.A."/>
            <person name="Gerhold R.W."/>
            <person name="Richards J.E."/>
            <person name="Wolf T.M."/>
        </authorList>
    </citation>
    <scope>NUCLEOTIDE SEQUENCE</scope>
    <source>
        <strain evidence="4">MNPRO001-30</strain>
        <tissue evidence="4">Meninges</tissue>
    </source>
</reference>
<dbReference type="PROSITE" id="PS50296">
    <property type="entry name" value="SUI1"/>
    <property type="match status" value="1"/>
</dbReference>
<dbReference type="InterPro" id="IPR005874">
    <property type="entry name" value="SUI1_euk"/>
</dbReference>
<dbReference type="SUPFAM" id="SSF55159">
    <property type="entry name" value="eIF1-like"/>
    <property type="match status" value="1"/>
</dbReference>
<accession>A0AAD5QG82</accession>
<dbReference type="PANTHER" id="PTHR10388">
    <property type="entry name" value="EUKARYOTIC TRANSLATION INITIATION FACTOR SUI1"/>
    <property type="match status" value="1"/>
</dbReference>
<dbReference type="Proteomes" id="UP001196413">
    <property type="component" value="Unassembled WGS sequence"/>
</dbReference>
<keyword evidence="5" id="KW-1185">Reference proteome</keyword>
<evidence type="ECO:0000259" key="3">
    <source>
        <dbReference type="PROSITE" id="PS50296"/>
    </source>
</evidence>
<comment type="caution">
    <text evidence="4">The sequence shown here is derived from an EMBL/GenBank/DDBJ whole genome shotgun (WGS) entry which is preliminary data.</text>
</comment>
<organism evidence="4 5">
    <name type="scientific">Parelaphostrongylus tenuis</name>
    <name type="common">Meningeal worm</name>
    <dbReference type="NCBI Taxonomy" id="148309"/>
    <lineage>
        <taxon>Eukaryota</taxon>
        <taxon>Metazoa</taxon>
        <taxon>Ecdysozoa</taxon>
        <taxon>Nematoda</taxon>
        <taxon>Chromadorea</taxon>
        <taxon>Rhabditida</taxon>
        <taxon>Rhabditina</taxon>
        <taxon>Rhabditomorpha</taxon>
        <taxon>Strongyloidea</taxon>
        <taxon>Metastrongylidae</taxon>
        <taxon>Parelaphostrongylus</taxon>
    </lineage>
</organism>
<feature type="domain" description="SUI1" evidence="3">
    <location>
        <begin position="28"/>
        <end position="83"/>
    </location>
</feature>
<dbReference type="Pfam" id="PF01253">
    <property type="entry name" value="SUI1"/>
    <property type="match status" value="1"/>
</dbReference>
<evidence type="ECO:0000256" key="2">
    <source>
        <dbReference type="ARBA" id="ARBA00022917"/>
    </source>
</evidence>
<dbReference type="InterPro" id="IPR001950">
    <property type="entry name" value="SUI1"/>
</dbReference>
<dbReference type="EMBL" id="JAHQIW010000197">
    <property type="protein sequence ID" value="KAJ1346600.1"/>
    <property type="molecule type" value="Genomic_DNA"/>
</dbReference>
<dbReference type="InterPro" id="IPR036877">
    <property type="entry name" value="SUI1_dom_sf"/>
</dbReference>
<dbReference type="CDD" id="cd11566">
    <property type="entry name" value="eIF1_SUI1"/>
    <property type="match status" value="1"/>
</dbReference>
<sequence length="134" mass="15409">MASITNLNKPKDAFEQLEDEHGARQGFCHIRIQQRTGRKTITTVQGVGTEYDLKRIVRFLKKKYSCNGTIVEHPEYGEVMQLRRRPETTNQRLPCECWYREGGELQGSWILILRLVSPSIVISQDISKSVICSV</sequence>
<comment type="similarity">
    <text evidence="1">Belongs to the SUI1 family.</text>
</comment>
<dbReference type="FunFam" id="3.30.780.10:FF:000036">
    <property type="entry name" value="Protein CBG02294"/>
    <property type="match status" value="1"/>
</dbReference>
<dbReference type="Gene3D" id="3.30.780.10">
    <property type="entry name" value="SUI1-like domain"/>
    <property type="match status" value="1"/>
</dbReference>
<name>A0AAD5QG82_PARTN</name>
<proteinExistence type="inferred from homology"/>
<evidence type="ECO:0000256" key="1">
    <source>
        <dbReference type="ARBA" id="ARBA00005422"/>
    </source>
</evidence>
<dbReference type="AlphaFoldDB" id="A0AAD5QG82"/>
<evidence type="ECO:0000313" key="5">
    <source>
        <dbReference type="Proteomes" id="UP001196413"/>
    </source>
</evidence>